<sequence>MKCSDRVPDEDKNKIFHTYWNLGEYATRVSYVASLMEVINKKTSWVRPDSNNIRHNRQVTVKYHLILNNGNVPRPTKDTCQTCDKLQMLLSPHSFSYYQDY</sequence>
<evidence type="ECO:0000313" key="2">
    <source>
        <dbReference type="Proteomes" id="UP001233999"/>
    </source>
</evidence>
<name>A0AAD7ZFK0_DIPPU</name>
<dbReference type="EMBL" id="JASPKZ010008576">
    <property type="protein sequence ID" value="KAJ9579242.1"/>
    <property type="molecule type" value="Genomic_DNA"/>
</dbReference>
<gene>
    <name evidence="1" type="ORF">L9F63_024644</name>
</gene>
<evidence type="ECO:0000313" key="1">
    <source>
        <dbReference type="EMBL" id="KAJ9579242.1"/>
    </source>
</evidence>
<protein>
    <submittedName>
        <fullName evidence="1">Uncharacterized protein</fullName>
    </submittedName>
</protein>
<accession>A0AAD7ZFK0</accession>
<keyword evidence="2" id="KW-1185">Reference proteome</keyword>
<dbReference type="Proteomes" id="UP001233999">
    <property type="component" value="Unassembled WGS sequence"/>
</dbReference>
<reference evidence="1" key="2">
    <citation type="submission" date="2023-05" db="EMBL/GenBank/DDBJ databases">
        <authorList>
            <person name="Fouks B."/>
        </authorList>
    </citation>
    <scope>NUCLEOTIDE SEQUENCE</scope>
    <source>
        <strain evidence="1">Stay&amp;Tobe</strain>
        <tissue evidence="1">Testes</tissue>
    </source>
</reference>
<comment type="caution">
    <text evidence="1">The sequence shown here is derived from an EMBL/GenBank/DDBJ whole genome shotgun (WGS) entry which is preliminary data.</text>
</comment>
<feature type="non-terminal residue" evidence="1">
    <location>
        <position position="1"/>
    </location>
</feature>
<dbReference type="AlphaFoldDB" id="A0AAD7ZFK0"/>
<proteinExistence type="predicted"/>
<reference evidence="1" key="1">
    <citation type="journal article" date="2023" name="IScience">
        <title>Live-bearing cockroach genome reveals convergent evolutionary mechanisms linked to viviparity in insects and beyond.</title>
        <authorList>
            <person name="Fouks B."/>
            <person name="Harrison M.C."/>
            <person name="Mikhailova A.A."/>
            <person name="Marchal E."/>
            <person name="English S."/>
            <person name="Carruthers M."/>
            <person name="Jennings E.C."/>
            <person name="Chiamaka E.L."/>
            <person name="Frigard R.A."/>
            <person name="Pippel M."/>
            <person name="Attardo G.M."/>
            <person name="Benoit J.B."/>
            <person name="Bornberg-Bauer E."/>
            <person name="Tobe S.S."/>
        </authorList>
    </citation>
    <scope>NUCLEOTIDE SEQUENCE</scope>
    <source>
        <strain evidence="1">Stay&amp;Tobe</strain>
    </source>
</reference>
<organism evidence="1 2">
    <name type="scientific">Diploptera punctata</name>
    <name type="common">Pacific beetle cockroach</name>
    <dbReference type="NCBI Taxonomy" id="6984"/>
    <lineage>
        <taxon>Eukaryota</taxon>
        <taxon>Metazoa</taxon>
        <taxon>Ecdysozoa</taxon>
        <taxon>Arthropoda</taxon>
        <taxon>Hexapoda</taxon>
        <taxon>Insecta</taxon>
        <taxon>Pterygota</taxon>
        <taxon>Neoptera</taxon>
        <taxon>Polyneoptera</taxon>
        <taxon>Dictyoptera</taxon>
        <taxon>Blattodea</taxon>
        <taxon>Blaberoidea</taxon>
        <taxon>Blaberidae</taxon>
        <taxon>Diplopterinae</taxon>
        <taxon>Diploptera</taxon>
    </lineage>
</organism>